<evidence type="ECO:0000256" key="2">
    <source>
        <dbReference type="ARBA" id="ARBA00022748"/>
    </source>
</evidence>
<evidence type="ECO:0000259" key="3">
    <source>
        <dbReference type="PROSITE" id="PS51352"/>
    </source>
</evidence>
<dbReference type="InterPro" id="IPR017937">
    <property type="entry name" value="Thioredoxin_CS"/>
</dbReference>
<feature type="domain" description="Thioredoxin" evidence="3">
    <location>
        <begin position="34"/>
        <end position="175"/>
    </location>
</feature>
<protein>
    <submittedName>
        <fullName evidence="4">Cytochrome c-type biogenesis protein ResA</fullName>
    </submittedName>
</protein>
<dbReference type="AlphaFoldDB" id="A0A3B0W8W8"/>
<accession>A0A3B0W8W8</accession>
<name>A0A3B0W8W8_9ZZZZ</name>
<keyword evidence="2" id="KW-0201">Cytochrome c-type biogenesis</keyword>
<organism evidence="4">
    <name type="scientific">hydrothermal vent metagenome</name>
    <dbReference type="NCBI Taxonomy" id="652676"/>
    <lineage>
        <taxon>unclassified sequences</taxon>
        <taxon>metagenomes</taxon>
        <taxon>ecological metagenomes</taxon>
    </lineage>
</organism>
<proteinExistence type="predicted"/>
<evidence type="ECO:0000313" key="4">
    <source>
        <dbReference type="EMBL" id="VAW52385.1"/>
    </source>
</evidence>
<dbReference type="InterPro" id="IPR013740">
    <property type="entry name" value="Redoxin"/>
</dbReference>
<evidence type="ECO:0000256" key="1">
    <source>
        <dbReference type="ARBA" id="ARBA00004196"/>
    </source>
</evidence>
<dbReference type="SUPFAM" id="SSF52833">
    <property type="entry name" value="Thioredoxin-like"/>
    <property type="match status" value="1"/>
</dbReference>
<dbReference type="PANTHER" id="PTHR42852:SF18">
    <property type="entry name" value="CHROMOSOME UNDETERMINED SCAFFOLD_47, WHOLE GENOME SHOTGUN SEQUENCE"/>
    <property type="match status" value="1"/>
</dbReference>
<dbReference type="CDD" id="cd02966">
    <property type="entry name" value="TlpA_like_family"/>
    <property type="match status" value="1"/>
</dbReference>
<dbReference type="EMBL" id="UOFE01000027">
    <property type="protein sequence ID" value="VAW52385.1"/>
    <property type="molecule type" value="Genomic_DNA"/>
</dbReference>
<dbReference type="InterPro" id="IPR036249">
    <property type="entry name" value="Thioredoxin-like_sf"/>
</dbReference>
<gene>
    <name evidence="4" type="ORF">MNBD_GAMMA05-724</name>
</gene>
<dbReference type="Gene3D" id="3.40.30.10">
    <property type="entry name" value="Glutaredoxin"/>
    <property type="match status" value="1"/>
</dbReference>
<dbReference type="PANTHER" id="PTHR42852">
    <property type="entry name" value="THIOL:DISULFIDE INTERCHANGE PROTEIN DSBE"/>
    <property type="match status" value="1"/>
</dbReference>
<dbReference type="PROSITE" id="PS51352">
    <property type="entry name" value="THIOREDOXIN_2"/>
    <property type="match status" value="1"/>
</dbReference>
<dbReference type="InterPro" id="IPR050553">
    <property type="entry name" value="Thioredoxin_ResA/DsbE_sf"/>
</dbReference>
<comment type="subcellular location">
    <subcellularLocation>
        <location evidence="1">Cell envelope</location>
    </subcellularLocation>
</comment>
<dbReference type="InterPro" id="IPR013766">
    <property type="entry name" value="Thioredoxin_domain"/>
</dbReference>
<sequence>MKNTLIFIIAIVIAGSSGFALQKYLNQKNTTTNPATGNQRPEFAALDLNGQLRNIKEWDGDLIVLNFWATWCPPCRKEIPEFIELQQAYGDQGVQFIGLAIDNAEAVAEYAENIGMNYPSLIVEADGVMLAKHYGNGVGALPYTVFINRKGEISDTFKGELSKKRAKEILQKLGIKL</sequence>
<dbReference type="GO" id="GO:0030313">
    <property type="term" value="C:cell envelope"/>
    <property type="evidence" value="ECO:0007669"/>
    <property type="project" value="UniProtKB-SubCell"/>
</dbReference>
<dbReference type="GO" id="GO:0016491">
    <property type="term" value="F:oxidoreductase activity"/>
    <property type="evidence" value="ECO:0007669"/>
    <property type="project" value="InterPro"/>
</dbReference>
<dbReference type="GO" id="GO:0017004">
    <property type="term" value="P:cytochrome complex assembly"/>
    <property type="evidence" value="ECO:0007669"/>
    <property type="project" value="UniProtKB-KW"/>
</dbReference>
<reference evidence="4" key="1">
    <citation type="submission" date="2018-06" db="EMBL/GenBank/DDBJ databases">
        <authorList>
            <person name="Zhirakovskaya E."/>
        </authorList>
    </citation>
    <scope>NUCLEOTIDE SEQUENCE</scope>
</reference>
<dbReference type="PROSITE" id="PS00194">
    <property type="entry name" value="THIOREDOXIN_1"/>
    <property type="match status" value="1"/>
</dbReference>
<dbReference type="Pfam" id="PF08534">
    <property type="entry name" value="Redoxin"/>
    <property type="match status" value="1"/>
</dbReference>